<protein>
    <submittedName>
        <fullName evidence="2">Uncharacterized protein</fullName>
    </submittedName>
</protein>
<evidence type="ECO:0000256" key="1">
    <source>
        <dbReference type="SAM" id="SignalP"/>
    </source>
</evidence>
<keyword evidence="3" id="KW-1185">Reference proteome</keyword>
<feature type="chain" id="PRO_5007881733" evidence="1">
    <location>
        <begin position="22"/>
        <end position="103"/>
    </location>
</feature>
<reference evidence="2 3" key="1">
    <citation type="submission" date="2013-07" db="EMBL/GenBank/DDBJ databases">
        <title>Comparative Genomic and Metabolomic Analysis of Twelve Strains of Pseudoalteromonas luteoviolacea.</title>
        <authorList>
            <person name="Vynne N.G."/>
            <person name="Mansson M."/>
            <person name="Gram L."/>
        </authorList>
    </citation>
    <scope>NUCLEOTIDE SEQUENCE [LARGE SCALE GENOMIC DNA]</scope>
    <source>
        <strain evidence="2 3">DSM 6061</strain>
    </source>
</reference>
<proteinExistence type="predicted"/>
<evidence type="ECO:0000313" key="3">
    <source>
        <dbReference type="Proteomes" id="UP000076643"/>
    </source>
</evidence>
<accession>A0A166WA54</accession>
<sequence>MRNLKAILASLLIISTFSTVAEEVTPAGVGCDTDSGVCFVILKSPFIGGTCENKGQIRMNPDKKGTTGQYSAALAAFMAGKKLEVGSVGCFQGHVEPSFLYVR</sequence>
<organism evidence="2 3">
    <name type="scientific">Pseudoalteromonas luteoviolacea DSM 6061</name>
    <dbReference type="NCBI Taxonomy" id="1365250"/>
    <lineage>
        <taxon>Bacteria</taxon>
        <taxon>Pseudomonadati</taxon>
        <taxon>Pseudomonadota</taxon>
        <taxon>Gammaproteobacteria</taxon>
        <taxon>Alteromonadales</taxon>
        <taxon>Pseudoalteromonadaceae</taxon>
        <taxon>Pseudoalteromonas</taxon>
    </lineage>
</organism>
<dbReference type="AlphaFoldDB" id="A0A166WA54"/>
<dbReference type="EMBL" id="AUYB01000106">
    <property type="protein sequence ID" value="KZN36660.1"/>
    <property type="molecule type" value="Genomic_DNA"/>
</dbReference>
<keyword evidence="1" id="KW-0732">Signal</keyword>
<feature type="signal peptide" evidence="1">
    <location>
        <begin position="1"/>
        <end position="21"/>
    </location>
</feature>
<comment type="caution">
    <text evidence="2">The sequence shown here is derived from an EMBL/GenBank/DDBJ whole genome shotgun (WGS) entry which is preliminary data.</text>
</comment>
<evidence type="ECO:0000313" key="2">
    <source>
        <dbReference type="EMBL" id="KZN36660.1"/>
    </source>
</evidence>
<dbReference type="Proteomes" id="UP000076643">
    <property type="component" value="Unassembled WGS sequence"/>
</dbReference>
<dbReference type="RefSeq" id="WP_063365477.1">
    <property type="nucleotide sequence ID" value="NZ_AQHB01000049.1"/>
</dbReference>
<gene>
    <name evidence="2" type="ORF">N475_17190</name>
</gene>
<dbReference type="PATRIC" id="fig|1365250.3.peg.3041"/>
<name>A0A166WA54_9GAMM</name>